<dbReference type="InterPro" id="IPR008479">
    <property type="entry name" value="DUF760"/>
</dbReference>
<sequence>MSNLSSRQPENFMPEDINENQFWQYLQSLNRDTVVQLSKPDSPEVLHLIQQTIVAILGNLPHDRFNTMITTSREELGRLLGSAMVDGYFLRNAEQRLQIEKTFHLADEQSTNPE</sequence>
<evidence type="ECO:0000313" key="2">
    <source>
        <dbReference type="Proteomes" id="UP000062645"/>
    </source>
</evidence>
<evidence type="ECO:0000313" key="1">
    <source>
        <dbReference type="EMBL" id="ALF56303.1"/>
    </source>
</evidence>
<reference evidence="1 2" key="2">
    <citation type="journal article" date="2016" name="Genome Announc.">
        <title>Draft Genome Sequence of the N2-Fixing Cyanobacterium Nostoc piscinale CENA21, Isolated from the Brazilian Amazon Floodplain.</title>
        <authorList>
            <person name="Leao T."/>
            <person name="Guimaraes P.I."/>
            <person name="de Melo A.G."/>
            <person name="Ramos R.T."/>
            <person name="Leao P.N."/>
            <person name="Silva A."/>
            <person name="Fiore M.F."/>
            <person name="Schneider M.P."/>
        </authorList>
    </citation>
    <scope>NUCLEOTIDE SEQUENCE [LARGE SCALE GENOMIC DNA]</scope>
    <source>
        <strain evidence="1 2">CENA21</strain>
    </source>
</reference>
<proteinExistence type="predicted"/>
<dbReference type="Proteomes" id="UP000062645">
    <property type="component" value="Chromosome"/>
</dbReference>
<dbReference type="RefSeq" id="WP_062298222.1">
    <property type="nucleotide sequence ID" value="NZ_CP012036.1"/>
</dbReference>
<name>A0A0M3V6V4_9NOSO</name>
<dbReference type="AlphaFoldDB" id="A0A0M3V6V4"/>
<gene>
    <name evidence="1" type="ORF">ACX27_08130</name>
</gene>
<dbReference type="Pfam" id="PF05542">
    <property type="entry name" value="DUF760"/>
    <property type="match status" value="1"/>
</dbReference>
<dbReference type="PANTHER" id="PTHR33598">
    <property type="entry name" value="OS02G0833400 PROTEIN"/>
    <property type="match status" value="1"/>
</dbReference>
<dbReference type="STRING" id="224013.ACX27_08130"/>
<organism evidence="1 2">
    <name type="scientific">Nostoc piscinale CENA21</name>
    <dbReference type="NCBI Taxonomy" id="224013"/>
    <lineage>
        <taxon>Bacteria</taxon>
        <taxon>Bacillati</taxon>
        <taxon>Cyanobacteriota</taxon>
        <taxon>Cyanophyceae</taxon>
        <taxon>Nostocales</taxon>
        <taxon>Nostocaceae</taxon>
        <taxon>Nostoc</taxon>
    </lineage>
</organism>
<evidence type="ECO:0008006" key="3">
    <source>
        <dbReference type="Google" id="ProtNLM"/>
    </source>
</evidence>
<dbReference type="PATRIC" id="fig|224013.5.peg.1966"/>
<protein>
    <recommendedName>
        <fullName evidence="3">DUF760 domain-containing protein</fullName>
    </recommendedName>
</protein>
<dbReference type="OrthoDB" id="461768at2"/>
<dbReference type="KEGG" id="npz:ACX27_08130"/>
<keyword evidence="2" id="KW-1185">Reference proteome</keyword>
<reference evidence="2" key="1">
    <citation type="submission" date="2015-07" db="EMBL/GenBank/DDBJ databases">
        <title>Genome Of Nitrogen-Fixing Cyanobacterium Nostoc piscinale CENA21 From Solimoes/Amazon River Floodplain Sediments And Comparative Genomics To Uncover Biosynthetic Natural Products Potential.</title>
        <authorList>
            <person name="Leao T.F."/>
            <person name="Leao P.N."/>
            <person name="Guimaraes P.I."/>
            <person name="de Melo A.G.C."/>
            <person name="Ramos R.T.J."/>
            <person name="Silva A."/>
            <person name="Fiore M.F."/>
            <person name="Schneider M.P.C."/>
        </authorList>
    </citation>
    <scope>NUCLEOTIDE SEQUENCE [LARGE SCALE GENOMIC DNA]</scope>
    <source>
        <strain evidence="2">CENA21</strain>
    </source>
</reference>
<dbReference type="EMBL" id="CP012036">
    <property type="protein sequence ID" value="ALF56303.1"/>
    <property type="molecule type" value="Genomic_DNA"/>
</dbReference>
<accession>A0A0M3V6V4</accession>
<dbReference type="PANTHER" id="PTHR33598:SF2">
    <property type="entry name" value="MAR-BINDING FILAMENT-LIKE PROTEIN"/>
    <property type="match status" value="1"/>
</dbReference>